<reference evidence="3 4" key="1">
    <citation type="journal article" date="2019" name="Nat. Ecol. Evol.">
        <title>Megaphylogeny resolves global patterns of mushroom evolution.</title>
        <authorList>
            <person name="Varga T."/>
            <person name="Krizsan K."/>
            <person name="Foldi C."/>
            <person name="Dima B."/>
            <person name="Sanchez-Garcia M."/>
            <person name="Sanchez-Ramirez S."/>
            <person name="Szollosi G.J."/>
            <person name="Szarkandi J.G."/>
            <person name="Papp V."/>
            <person name="Albert L."/>
            <person name="Andreopoulos W."/>
            <person name="Angelini C."/>
            <person name="Antonin V."/>
            <person name="Barry K.W."/>
            <person name="Bougher N.L."/>
            <person name="Buchanan P."/>
            <person name="Buyck B."/>
            <person name="Bense V."/>
            <person name="Catcheside P."/>
            <person name="Chovatia M."/>
            <person name="Cooper J."/>
            <person name="Damon W."/>
            <person name="Desjardin D."/>
            <person name="Finy P."/>
            <person name="Geml J."/>
            <person name="Haridas S."/>
            <person name="Hughes K."/>
            <person name="Justo A."/>
            <person name="Karasinski D."/>
            <person name="Kautmanova I."/>
            <person name="Kiss B."/>
            <person name="Kocsube S."/>
            <person name="Kotiranta H."/>
            <person name="LaButti K.M."/>
            <person name="Lechner B.E."/>
            <person name="Liimatainen K."/>
            <person name="Lipzen A."/>
            <person name="Lukacs Z."/>
            <person name="Mihaltcheva S."/>
            <person name="Morgado L.N."/>
            <person name="Niskanen T."/>
            <person name="Noordeloos M.E."/>
            <person name="Ohm R.A."/>
            <person name="Ortiz-Santana B."/>
            <person name="Ovrebo C."/>
            <person name="Racz N."/>
            <person name="Riley R."/>
            <person name="Savchenko A."/>
            <person name="Shiryaev A."/>
            <person name="Soop K."/>
            <person name="Spirin V."/>
            <person name="Szebenyi C."/>
            <person name="Tomsovsky M."/>
            <person name="Tulloss R.E."/>
            <person name="Uehling J."/>
            <person name="Grigoriev I.V."/>
            <person name="Vagvolgyi C."/>
            <person name="Papp T."/>
            <person name="Martin F.M."/>
            <person name="Miettinen O."/>
            <person name="Hibbett D.S."/>
            <person name="Nagy L.G."/>
        </authorList>
    </citation>
    <scope>NUCLEOTIDE SEQUENCE [LARGE SCALE GENOMIC DNA]</scope>
    <source>
        <strain evidence="3 4">CBS 962.96</strain>
    </source>
</reference>
<dbReference type="EMBL" id="ML179195">
    <property type="protein sequence ID" value="THU95671.1"/>
    <property type="molecule type" value="Genomic_DNA"/>
</dbReference>
<feature type="transmembrane region" description="Helical" evidence="1">
    <location>
        <begin position="157"/>
        <end position="176"/>
    </location>
</feature>
<protein>
    <recommendedName>
        <fullName evidence="2">DUF6533 domain-containing protein</fullName>
    </recommendedName>
</protein>
<dbReference type="Pfam" id="PF20151">
    <property type="entry name" value="DUF6533"/>
    <property type="match status" value="1"/>
</dbReference>
<dbReference type="AlphaFoldDB" id="A0A4S8M1G6"/>
<dbReference type="InterPro" id="IPR045340">
    <property type="entry name" value="DUF6533"/>
</dbReference>
<feature type="transmembrane region" description="Helical" evidence="1">
    <location>
        <begin position="223"/>
        <end position="242"/>
    </location>
</feature>
<keyword evidence="1" id="KW-0472">Membrane</keyword>
<evidence type="ECO:0000313" key="3">
    <source>
        <dbReference type="EMBL" id="THU95671.1"/>
    </source>
</evidence>
<feature type="transmembrane region" description="Helical" evidence="1">
    <location>
        <begin position="116"/>
        <end position="137"/>
    </location>
</feature>
<evidence type="ECO:0000259" key="2">
    <source>
        <dbReference type="Pfam" id="PF20151"/>
    </source>
</evidence>
<dbReference type="Proteomes" id="UP000297245">
    <property type="component" value="Unassembled WGS sequence"/>
</dbReference>
<keyword evidence="1" id="KW-0812">Transmembrane</keyword>
<keyword evidence="4" id="KW-1185">Reference proteome</keyword>
<dbReference type="OrthoDB" id="3066463at2759"/>
<accession>A0A4S8M1G6</accession>
<feature type="domain" description="DUF6533" evidence="2">
    <location>
        <begin position="15"/>
        <end position="56"/>
    </location>
</feature>
<evidence type="ECO:0000313" key="4">
    <source>
        <dbReference type="Proteomes" id="UP000297245"/>
    </source>
</evidence>
<organism evidence="3 4">
    <name type="scientific">Dendrothele bispora (strain CBS 962.96)</name>
    <dbReference type="NCBI Taxonomy" id="1314807"/>
    <lineage>
        <taxon>Eukaryota</taxon>
        <taxon>Fungi</taxon>
        <taxon>Dikarya</taxon>
        <taxon>Basidiomycota</taxon>
        <taxon>Agaricomycotina</taxon>
        <taxon>Agaricomycetes</taxon>
        <taxon>Agaricomycetidae</taxon>
        <taxon>Agaricales</taxon>
        <taxon>Agaricales incertae sedis</taxon>
        <taxon>Dendrothele</taxon>
    </lineage>
</organism>
<feature type="transmembrane region" description="Helical" evidence="1">
    <location>
        <begin position="82"/>
        <end position="104"/>
    </location>
</feature>
<keyword evidence="1" id="KW-1133">Transmembrane helix</keyword>
<gene>
    <name evidence="3" type="ORF">K435DRAFT_778915</name>
</gene>
<evidence type="ECO:0000256" key="1">
    <source>
        <dbReference type="SAM" id="Phobius"/>
    </source>
</evidence>
<name>A0A4S8M1G6_DENBC</name>
<feature type="transmembrane region" description="Helical" evidence="1">
    <location>
        <begin position="197"/>
        <end position="217"/>
    </location>
</feature>
<proteinExistence type="predicted"/>
<sequence length="284" mass="32583">MPSRLIRDVEAGSGAALFFQLWDTLITFDDEVEFIWPKPTSSWIKWVFLFARYFSLATHICSRAIELSITYNRPLNENTVRIWFSLQGVVALIVFMGAELVMMARVYALYNQNKRVAFGFIILLLFELLGTILGTALNFPGRPFDTSSVITETPRSFMYFGIPACVSELIILTLSVKKYVQGRWMKSRIISLMIRDGTVAFGVLFFMLVLIMTYHLLKLEFSTTAYAWMITFVSVTECRLILNMQQLPLLEQRYTITPELTSVPPTNRTMSYEMTVMINSTPST</sequence>